<comment type="caution">
    <text evidence="1">The sequence shown here is derived from an EMBL/GenBank/DDBJ whole genome shotgun (WGS) entry which is preliminary data.</text>
</comment>
<dbReference type="AlphaFoldDB" id="A0A162N2B4"/>
<gene>
    <name evidence="1" type="ORF">ATZ99_02070</name>
</gene>
<reference evidence="1 2" key="1">
    <citation type="submission" date="2015-12" db="EMBL/GenBank/DDBJ databases">
        <title>Draft genome of Thermovenabulum gondwanense isolated from a red thermophilic microbial mat colonisisng an outflow channel of a bore well.</title>
        <authorList>
            <person name="Patel B.K."/>
        </authorList>
    </citation>
    <scope>NUCLEOTIDE SEQUENCE [LARGE SCALE GENOMIC DNA]</scope>
    <source>
        <strain evidence="1 2">R270</strain>
    </source>
</reference>
<dbReference type="OrthoDB" id="9917186at2"/>
<dbReference type="RefSeq" id="WP_157074679.1">
    <property type="nucleotide sequence ID" value="NZ_LOHZ01000015.1"/>
</dbReference>
<protein>
    <submittedName>
        <fullName evidence="1">Uncharacterized protein</fullName>
    </submittedName>
</protein>
<accession>A0A162N2B4</accession>
<dbReference type="Proteomes" id="UP000075737">
    <property type="component" value="Unassembled WGS sequence"/>
</dbReference>
<evidence type="ECO:0000313" key="1">
    <source>
        <dbReference type="EMBL" id="KYO68698.1"/>
    </source>
</evidence>
<sequence>MKVPEKKDFTQIAECPYLKCEETCYGIACYCSLEAAGNKEACSFEVKKACEEEHQCTV</sequence>
<organism evidence="1 2">
    <name type="scientific">Thermovenabulum gondwanense</name>
    <dbReference type="NCBI Taxonomy" id="520767"/>
    <lineage>
        <taxon>Bacteria</taxon>
        <taxon>Bacillati</taxon>
        <taxon>Bacillota</taxon>
        <taxon>Clostridia</taxon>
        <taxon>Thermosediminibacterales</taxon>
        <taxon>Thermosediminibacteraceae</taxon>
        <taxon>Thermovenabulum</taxon>
    </lineage>
</organism>
<name>A0A162N2B4_9FIRM</name>
<proteinExistence type="predicted"/>
<evidence type="ECO:0000313" key="2">
    <source>
        <dbReference type="Proteomes" id="UP000075737"/>
    </source>
</evidence>
<keyword evidence="2" id="KW-1185">Reference proteome</keyword>
<dbReference type="EMBL" id="LOHZ01000015">
    <property type="protein sequence ID" value="KYO68698.1"/>
    <property type="molecule type" value="Genomic_DNA"/>
</dbReference>